<dbReference type="STRING" id="926566.Terro_3224"/>
<dbReference type="KEGG" id="trs:Terro_3224"/>
<dbReference type="EMBL" id="CP003379">
    <property type="protein sequence ID" value="AFL89442.1"/>
    <property type="molecule type" value="Genomic_DNA"/>
</dbReference>
<dbReference type="InterPro" id="IPR041705">
    <property type="entry name" value="PIN_Sll0205"/>
</dbReference>
<dbReference type="Proteomes" id="UP000006056">
    <property type="component" value="Chromosome"/>
</dbReference>
<dbReference type="eggNOG" id="COG3744">
    <property type="taxonomic scope" value="Bacteria"/>
</dbReference>
<dbReference type="InterPro" id="IPR002716">
    <property type="entry name" value="PIN_dom"/>
</dbReference>
<evidence type="ECO:0000259" key="1">
    <source>
        <dbReference type="Pfam" id="PF01850"/>
    </source>
</evidence>
<accession>I3ZJM4</accession>
<dbReference type="Pfam" id="PF01850">
    <property type="entry name" value="PIN"/>
    <property type="match status" value="1"/>
</dbReference>
<dbReference type="AlphaFoldDB" id="I3ZJM4"/>
<reference evidence="2 3" key="1">
    <citation type="submission" date="2012-06" db="EMBL/GenBank/DDBJ databases">
        <title>Complete genome of Terriglobus roseus DSM 18391.</title>
        <authorList>
            <consortium name="US DOE Joint Genome Institute (JGI-PGF)"/>
            <person name="Lucas S."/>
            <person name="Copeland A."/>
            <person name="Lapidus A."/>
            <person name="Glavina del Rio T."/>
            <person name="Dalin E."/>
            <person name="Tice H."/>
            <person name="Bruce D."/>
            <person name="Goodwin L."/>
            <person name="Pitluck S."/>
            <person name="Peters L."/>
            <person name="Mikhailova N."/>
            <person name="Munk A.C.C."/>
            <person name="Kyrpides N."/>
            <person name="Mavromatis K."/>
            <person name="Ivanova N."/>
            <person name="Brettin T."/>
            <person name="Detter J.C."/>
            <person name="Han C."/>
            <person name="Larimer F."/>
            <person name="Land M."/>
            <person name="Hauser L."/>
            <person name="Markowitz V."/>
            <person name="Cheng J.-F."/>
            <person name="Hugenholtz P."/>
            <person name="Woyke T."/>
            <person name="Wu D."/>
            <person name="Brambilla E."/>
            <person name="Klenk H.-P."/>
            <person name="Eisen J.A."/>
        </authorList>
    </citation>
    <scope>NUCLEOTIDE SEQUENCE [LARGE SCALE GENOMIC DNA]</scope>
    <source>
        <strain evidence="3">DSM 18391 / NRRL B-41598 / KBS 63</strain>
    </source>
</reference>
<sequence>MTFLLDTNLLLWSVFERMRVPPAAVELLLDPSNDFVFSVASIWEVAIKSAKHPQTFFADAAKLRSSLLSLGYLELLIASEHAIASAGLPFHHRDPFDRLLVAQAIVEDLRLLTVDGGLTAYSSLIAAV</sequence>
<dbReference type="PANTHER" id="PTHR36173">
    <property type="entry name" value="RIBONUCLEASE VAPC16-RELATED"/>
    <property type="match status" value="1"/>
</dbReference>
<dbReference type="RefSeq" id="WP_014786703.1">
    <property type="nucleotide sequence ID" value="NC_018014.1"/>
</dbReference>
<dbReference type="InterPro" id="IPR029060">
    <property type="entry name" value="PIN-like_dom_sf"/>
</dbReference>
<proteinExistence type="predicted"/>
<dbReference type="InterPro" id="IPR052919">
    <property type="entry name" value="TA_system_RNase"/>
</dbReference>
<feature type="domain" description="PIN" evidence="1">
    <location>
        <begin position="4"/>
        <end position="119"/>
    </location>
</feature>
<evidence type="ECO:0000313" key="3">
    <source>
        <dbReference type="Proteomes" id="UP000006056"/>
    </source>
</evidence>
<gene>
    <name evidence="2" type="ordered locus">Terro_3224</name>
</gene>
<keyword evidence="3" id="KW-1185">Reference proteome</keyword>
<dbReference type="Gene3D" id="3.40.50.1010">
    <property type="entry name" value="5'-nuclease"/>
    <property type="match status" value="1"/>
</dbReference>
<evidence type="ECO:0000313" key="2">
    <source>
        <dbReference type="EMBL" id="AFL89442.1"/>
    </source>
</evidence>
<dbReference type="OrthoDB" id="9798990at2"/>
<dbReference type="CDD" id="cd09872">
    <property type="entry name" value="PIN_Sll0205-like"/>
    <property type="match status" value="1"/>
</dbReference>
<protein>
    <recommendedName>
        <fullName evidence="1">PIN domain-containing protein</fullName>
    </recommendedName>
</protein>
<name>I3ZJM4_TERRK</name>
<organism evidence="2 3">
    <name type="scientific">Terriglobus roseus (strain DSM 18391 / NRRL B-41598 / KBS 63)</name>
    <dbReference type="NCBI Taxonomy" id="926566"/>
    <lineage>
        <taxon>Bacteria</taxon>
        <taxon>Pseudomonadati</taxon>
        <taxon>Acidobacteriota</taxon>
        <taxon>Terriglobia</taxon>
        <taxon>Terriglobales</taxon>
        <taxon>Acidobacteriaceae</taxon>
        <taxon>Terriglobus</taxon>
    </lineage>
</organism>
<dbReference type="PANTHER" id="PTHR36173:SF2">
    <property type="entry name" value="RIBONUCLEASE VAPC16"/>
    <property type="match status" value="1"/>
</dbReference>
<dbReference type="HOGENOM" id="CLU_129890_0_1_0"/>
<dbReference type="SUPFAM" id="SSF88723">
    <property type="entry name" value="PIN domain-like"/>
    <property type="match status" value="1"/>
</dbReference>